<evidence type="ECO:0000313" key="1">
    <source>
        <dbReference type="EMBL" id="KAK9726922.1"/>
    </source>
</evidence>
<dbReference type="AlphaFoldDB" id="A0AAW1KZI6"/>
<sequence>MSSMKKTYYYNFFPTKQEELAALATNRPYQVSRTLIEIRDDAPPLNVFDPSNPWKIRKRLEGQEITSGKIRLSHEDVFEHVFRYSSLESANEVVMGKKVLVKVCDMTDDSGHVMYGPYDDQVFFEKALHDEYVLALHMAMVRNHGLKKGDEIGIFYDAKNEIFYFKCFH</sequence>
<gene>
    <name evidence="1" type="ORF">RND81_05G246000</name>
</gene>
<proteinExistence type="predicted"/>
<organism evidence="1 2">
    <name type="scientific">Saponaria officinalis</name>
    <name type="common">Common soapwort</name>
    <name type="synonym">Lychnis saponaria</name>
    <dbReference type="NCBI Taxonomy" id="3572"/>
    <lineage>
        <taxon>Eukaryota</taxon>
        <taxon>Viridiplantae</taxon>
        <taxon>Streptophyta</taxon>
        <taxon>Embryophyta</taxon>
        <taxon>Tracheophyta</taxon>
        <taxon>Spermatophyta</taxon>
        <taxon>Magnoliopsida</taxon>
        <taxon>eudicotyledons</taxon>
        <taxon>Gunneridae</taxon>
        <taxon>Pentapetalae</taxon>
        <taxon>Caryophyllales</taxon>
        <taxon>Caryophyllaceae</taxon>
        <taxon>Caryophylleae</taxon>
        <taxon>Saponaria</taxon>
    </lineage>
</organism>
<protein>
    <submittedName>
        <fullName evidence="1">Uncharacterized protein</fullName>
    </submittedName>
</protein>
<name>A0AAW1KZI6_SAPOF</name>
<dbReference type="EMBL" id="JBDFQZ010000005">
    <property type="protein sequence ID" value="KAK9726922.1"/>
    <property type="molecule type" value="Genomic_DNA"/>
</dbReference>
<accession>A0AAW1KZI6</accession>
<reference evidence="1" key="1">
    <citation type="submission" date="2024-03" db="EMBL/GenBank/DDBJ databases">
        <title>WGS assembly of Saponaria officinalis var. Norfolk2.</title>
        <authorList>
            <person name="Jenkins J."/>
            <person name="Shu S."/>
            <person name="Grimwood J."/>
            <person name="Barry K."/>
            <person name="Goodstein D."/>
            <person name="Schmutz J."/>
            <person name="Leebens-Mack J."/>
            <person name="Osbourn A."/>
        </authorList>
    </citation>
    <scope>NUCLEOTIDE SEQUENCE [LARGE SCALE GENOMIC DNA]</scope>
    <source>
        <strain evidence="1">JIC</strain>
    </source>
</reference>
<dbReference type="PANTHER" id="PTHR36264">
    <property type="entry name" value="SET DOMAIN-CONTAINING PROTEIN"/>
    <property type="match status" value="1"/>
</dbReference>
<evidence type="ECO:0000313" key="2">
    <source>
        <dbReference type="Proteomes" id="UP001443914"/>
    </source>
</evidence>
<dbReference type="Proteomes" id="UP001443914">
    <property type="component" value="Unassembled WGS sequence"/>
</dbReference>
<keyword evidence="2" id="KW-1185">Reference proteome</keyword>
<comment type="caution">
    <text evidence="1">The sequence shown here is derived from an EMBL/GenBank/DDBJ whole genome shotgun (WGS) entry which is preliminary data.</text>
</comment>
<dbReference type="PANTHER" id="PTHR36264:SF5">
    <property type="entry name" value="SET DOMAIN-CONTAINING PROTEIN"/>
    <property type="match status" value="1"/>
</dbReference>